<evidence type="ECO:0000256" key="6">
    <source>
        <dbReference type="ARBA" id="ARBA00023160"/>
    </source>
</evidence>
<accession>A0A212KA81</accession>
<dbReference type="GO" id="GO:0003989">
    <property type="term" value="F:acetyl-CoA carboxylase activity"/>
    <property type="evidence" value="ECO:0007669"/>
    <property type="project" value="InterPro"/>
</dbReference>
<protein>
    <recommendedName>
        <fullName evidence="2 8">Biotin carboxyl carrier protein of acetyl-CoA carboxylase</fullName>
    </recommendedName>
</protein>
<comment type="pathway">
    <text evidence="1 8">Lipid metabolism; fatty acid biosynthesis.</text>
</comment>
<dbReference type="AlphaFoldDB" id="A0A212KA81"/>
<evidence type="ECO:0000256" key="7">
    <source>
        <dbReference type="ARBA" id="ARBA00023267"/>
    </source>
</evidence>
<dbReference type="InterPro" id="IPR050709">
    <property type="entry name" value="Biotin_Carboxyl_Carrier/Decarb"/>
</dbReference>
<dbReference type="PANTHER" id="PTHR45266:SF3">
    <property type="entry name" value="OXALOACETATE DECARBOXYLASE ALPHA CHAIN"/>
    <property type="match status" value="1"/>
</dbReference>
<evidence type="ECO:0000256" key="1">
    <source>
        <dbReference type="ARBA" id="ARBA00005194"/>
    </source>
</evidence>
<evidence type="ECO:0000256" key="5">
    <source>
        <dbReference type="ARBA" id="ARBA00023098"/>
    </source>
</evidence>
<evidence type="ECO:0000313" key="11">
    <source>
        <dbReference type="EMBL" id="SBW08590.1"/>
    </source>
</evidence>
<evidence type="ECO:0000256" key="8">
    <source>
        <dbReference type="RuleBase" id="RU364072"/>
    </source>
</evidence>
<keyword evidence="3 8" id="KW-0444">Lipid biosynthesis</keyword>
<evidence type="ECO:0000259" key="10">
    <source>
        <dbReference type="PROSITE" id="PS50968"/>
    </source>
</evidence>
<keyword evidence="5 8" id="KW-0443">Lipid metabolism</keyword>
<dbReference type="PROSITE" id="PS50968">
    <property type="entry name" value="BIOTINYL_LIPOYL"/>
    <property type="match status" value="1"/>
</dbReference>
<dbReference type="InterPro" id="IPR011053">
    <property type="entry name" value="Single_hybrid_motif"/>
</dbReference>
<evidence type="ECO:0000256" key="3">
    <source>
        <dbReference type="ARBA" id="ARBA00022516"/>
    </source>
</evidence>
<feature type="domain" description="Lipoyl-binding" evidence="10">
    <location>
        <begin position="78"/>
        <end position="154"/>
    </location>
</feature>
<proteinExistence type="predicted"/>
<dbReference type="Gene3D" id="2.40.50.100">
    <property type="match status" value="1"/>
</dbReference>
<sequence length="154" mass="16145">MEGTVKIEEIRQLAEIMQTYGLESFELEEGATQVRLRRSGAGAAQIPAVPLPAATAAPAEPPHQKSVAREAPAAPEAGRVVTSPMVGVFYSAPVPGAEPYARVGQKVTPGEVLCIVEAMKMMNEITAEFGGEVAAVHVNDGDIVEVGQPLLTLI</sequence>
<evidence type="ECO:0000256" key="2">
    <source>
        <dbReference type="ARBA" id="ARBA00017562"/>
    </source>
</evidence>
<name>A0A212KA81_9FIRM</name>
<comment type="function">
    <text evidence="8">This protein is a component of the acetyl coenzyme A carboxylase complex; first, biotin carboxylase catalyzes the carboxylation of the carrier protein and then the transcarboxylase transfers the carboxyl group to form malonyl-CoA.</text>
</comment>
<dbReference type="PRINTS" id="PR01071">
    <property type="entry name" value="ACOABIOTINCC"/>
</dbReference>
<keyword evidence="6 8" id="KW-0275">Fatty acid biosynthesis</keyword>
<keyword evidence="4 8" id="KW-0276">Fatty acid metabolism</keyword>
<dbReference type="GO" id="GO:0006633">
    <property type="term" value="P:fatty acid biosynthetic process"/>
    <property type="evidence" value="ECO:0007669"/>
    <property type="project" value="UniProtKB-UniPathway"/>
</dbReference>
<dbReference type="UniPathway" id="UPA00094"/>
<dbReference type="GO" id="GO:0009317">
    <property type="term" value="C:acetyl-CoA carboxylase complex"/>
    <property type="evidence" value="ECO:0007669"/>
    <property type="project" value="InterPro"/>
</dbReference>
<gene>
    <name evidence="11" type="primary">accB</name>
    <name evidence="11" type="ORF">KL86CLO1_12482</name>
</gene>
<reference evidence="11" key="1">
    <citation type="submission" date="2016-04" db="EMBL/GenBank/DDBJ databases">
        <authorList>
            <person name="Evans L.H."/>
            <person name="Alamgir A."/>
            <person name="Owens N."/>
            <person name="Weber N.D."/>
            <person name="Virtaneva K."/>
            <person name="Barbian K."/>
            <person name="Babar A."/>
            <person name="Rosenke K."/>
        </authorList>
    </citation>
    <scope>NUCLEOTIDE SEQUENCE</scope>
    <source>
        <strain evidence="11">86</strain>
    </source>
</reference>
<dbReference type="Pfam" id="PF00364">
    <property type="entry name" value="Biotin_lipoyl"/>
    <property type="match status" value="1"/>
</dbReference>
<dbReference type="NCBIfam" id="TIGR00531">
    <property type="entry name" value="BCCP"/>
    <property type="match status" value="1"/>
</dbReference>
<keyword evidence="7 8" id="KW-0092">Biotin</keyword>
<dbReference type="CDD" id="cd06850">
    <property type="entry name" value="biotinyl_domain"/>
    <property type="match status" value="1"/>
</dbReference>
<dbReference type="SUPFAM" id="SSF51230">
    <property type="entry name" value="Single hybrid motif"/>
    <property type="match status" value="1"/>
</dbReference>
<dbReference type="InterPro" id="IPR000089">
    <property type="entry name" value="Biotin_lipoyl"/>
</dbReference>
<organism evidence="11">
    <name type="scientific">uncultured Eubacteriales bacterium</name>
    <dbReference type="NCBI Taxonomy" id="172733"/>
    <lineage>
        <taxon>Bacteria</taxon>
        <taxon>Bacillati</taxon>
        <taxon>Bacillota</taxon>
        <taxon>Clostridia</taxon>
        <taxon>Eubacteriales</taxon>
        <taxon>environmental samples</taxon>
    </lineage>
</organism>
<dbReference type="PANTHER" id="PTHR45266">
    <property type="entry name" value="OXALOACETATE DECARBOXYLASE ALPHA CHAIN"/>
    <property type="match status" value="1"/>
</dbReference>
<evidence type="ECO:0000256" key="4">
    <source>
        <dbReference type="ARBA" id="ARBA00022832"/>
    </source>
</evidence>
<dbReference type="FunFam" id="2.40.50.100:FF:000003">
    <property type="entry name" value="Acetyl-CoA carboxylase biotin carboxyl carrier protein"/>
    <property type="match status" value="1"/>
</dbReference>
<dbReference type="InterPro" id="IPR001249">
    <property type="entry name" value="AcCoA_biotinCC"/>
</dbReference>
<feature type="region of interest" description="Disordered" evidence="9">
    <location>
        <begin position="52"/>
        <end position="76"/>
    </location>
</feature>
<evidence type="ECO:0000256" key="9">
    <source>
        <dbReference type="SAM" id="MobiDB-lite"/>
    </source>
</evidence>
<dbReference type="PROSITE" id="PS00188">
    <property type="entry name" value="BIOTIN"/>
    <property type="match status" value="1"/>
</dbReference>
<dbReference type="EMBL" id="FLUN01000001">
    <property type="protein sequence ID" value="SBW08590.1"/>
    <property type="molecule type" value="Genomic_DNA"/>
</dbReference>
<dbReference type="InterPro" id="IPR001882">
    <property type="entry name" value="Biotin_BS"/>
</dbReference>